<dbReference type="Pfam" id="PF01841">
    <property type="entry name" value="Transglut_core"/>
    <property type="match status" value="1"/>
</dbReference>
<dbReference type="Proteomes" id="UP000230956">
    <property type="component" value="Unassembled WGS sequence"/>
</dbReference>
<gene>
    <name evidence="3" type="ORF">COY37_09820</name>
</gene>
<dbReference type="SMART" id="SM00460">
    <property type="entry name" value="TGc"/>
    <property type="match status" value="1"/>
</dbReference>
<feature type="coiled-coil region" evidence="1">
    <location>
        <begin position="150"/>
        <end position="227"/>
    </location>
</feature>
<keyword evidence="1" id="KW-0175">Coiled coil</keyword>
<dbReference type="InterPro" id="IPR002931">
    <property type="entry name" value="Transglutaminase-like"/>
</dbReference>
<dbReference type="Gene3D" id="6.10.250.2200">
    <property type="match status" value="1"/>
</dbReference>
<organism evidence="3 4">
    <name type="scientific">Candidatus Aquicultor secundus</name>
    <dbReference type="NCBI Taxonomy" id="1973895"/>
    <lineage>
        <taxon>Bacteria</taxon>
        <taxon>Bacillati</taxon>
        <taxon>Actinomycetota</taxon>
        <taxon>Candidatus Aquicultoria</taxon>
        <taxon>Candidatus Aquicultorales</taxon>
        <taxon>Candidatus Aquicultoraceae</taxon>
        <taxon>Candidatus Aquicultor</taxon>
    </lineage>
</organism>
<dbReference type="RefSeq" id="WP_286977402.1">
    <property type="nucleotide sequence ID" value="NZ_PFNG01000227.1"/>
</dbReference>
<reference evidence="4" key="1">
    <citation type="submission" date="2017-09" db="EMBL/GenBank/DDBJ databases">
        <title>Depth-based differentiation of microbial function through sediment-hosted aquifers and enrichment of novel symbionts in the deep terrestrial subsurface.</title>
        <authorList>
            <person name="Probst A.J."/>
            <person name="Ladd B."/>
            <person name="Jarett J.K."/>
            <person name="Geller-Mcgrath D.E."/>
            <person name="Sieber C.M.K."/>
            <person name="Emerson J.B."/>
            <person name="Anantharaman K."/>
            <person name="Thomas B.C."/>
            <person name="Malmstrom R."/>
            <person name="Stieglmeier M."/>
            <person name="Klingl A."/>
            <person name="Woyke T."/>
            <person name="Ryan C.M."/>
            <person name="Banfield J.F."/>
        </authorList>
    </citation>
    <scope>NUCLEOTIDE SEQUENCE [LARGE SCALE GENOMIC DNA]</scope>
</reference>
<evidence type="ECO:0000256" key="1">
    <source>
        <dbReference type="SAM" id="Coils"/>
    </source>
</evidence>
<evidence type="ECO:0000313" key="3">
    <source>
        <dbReference type="EMBL" id="PIZ35732.1"/>
    </source>
</evidence>
<sequence length="228" mass="25689">GVCVEFADLFVALCRANGVPARCIGGITTERTAATKGHAWVEAYTKKYGWIPFDPTWGQSKGATFYKLRPSYIYLSDVRNDDMLNNADIFGYSYYGVPVDIDYSASISSYRADYLNSMLASINKYKPELSQMKSQLDAFYAATEADRAQINQTKSSIKQVKSQIEAAKDTDIATYDSLVTKHNNLVATYNSQIAAFNKKVGEYEAMRKAYEAKRQEENSLIERYNKLN</sequence>
<accession>A0A2M7T5R7</accession>
<name>A0A2M7T5R7_9ACTN</name>
<dbReference type="SUPFAM" id="SSF54001">
    <property type="entry name" value="Cysteine proteinases"/>
    <property type="match status" value="1"/>
</dbReference>
<dbReference type="PANTHER" id="PTHR33490">
    <property type="entry name" value="BLR5614 PROTEIN-RELATED"/>
    <property type="match status" value="1"/>
</dbReference>
<dbReference type="Gene3D" id="3.10.620.30">
    <property type="match status" value="1"/>
</dbReference>
<protein>
    <recommendedName>
        <fullName evidence="2">Transglutaminase-like domain-containing protein</fullName>
    </recommendedName>
</protein>
<evidence type="ECO:0000313" key="4">
    <source>
        <dbReference type="Proteomes" id="UP000230956"/>
    </source>
</evidence>
<comment type="caution">
    <text evidence="3">The sequence shown here is derived from an EMBL/GenBank/DDBJ whole genome shotgun (WGS) entry which is preliminary data.</text>
</comment>
<dbReference type="AlphaFoldDB" id="A0A2M7T5R7"/>
<dbReference type="EMBL" id="PFNG01000227">
    <property type="protein sequence ID" value="PIZ35732.1"/>
    <property type="molecule type" value="Genomic_DNA"/>
</dbReference>
<feature type="domain" description="Transglutaminase-like" evidence="2">
    <location>
        <begin position="1"/>
        <end position="57"/>
    </location>
</feature>
<evidence type="ECO:0000259" key="2">
    <source>
        <dbReference type="SMART" id="SM00460"/>
    </source>
</evidence>
<feature type="non-terminal residue" evidence="3">
    <location>
        <position position="1"/>
    </location>
</feature>
<proteinExistence type="predicted"/>
<dbReference type="InterPro" id="IPR038765">
    <property type="entry name" value="Papain-like_cys_pep_sf"/>
</dbReference>